<accession>A0A833ZYJ2</accession>
<name>A0A833ZYJ2_9CHIR</name>
<reference evidence="1 2" key="1">
    <citation type="journal article" date="2020" name="Nature">
        <title>Six reference-quality genomes reveal evolution of bat adaptations.</title>
        <authorList>
            <person name="Jebb D."/>
            <person name="Huang Z."/>
            <person name="Pippel M."/>
            <person name="Hughes G.M."/>
            <person name="Lavrichenko K."/>
            <person name="Devanna P."/>
            <person name="Winkler S."/>
            <person name="Jermiin L.S."/>
            <person name="Skirmuntt E.C."/>
            <person name="Katzourakis A."/>
            <person name="Burkitt-Gray L."/>
            <person name="Ray D.A."/>
            <person name="Sullivan K.A.M."/>
            <person name="Roscito J.G."/>
            <person name="Kirilenko B.M."/>
            <person name="Davalos L.M."/>
            <person name="Corthals A.P."/>
            <person name="Power M.L."/>
            <person name="Jones G."/>
            <person name="Ransome R.D."/>
            <person name="Dechmann D.K.N."/>
            <person name="Locatelli A.G."/>
            <person name="Puechmaille S.J."/>
            <person name="Fedrigo O."/>
            <person name="Jarvis E.D."/>
            <person name="Hiller M."/>
            <person name="Vernes S.C."/>
            <person name="Myers E.W."/>
            <person name="Teeling E.C."/>
        </authorList>
    </citation>
    <scope>NUCLEOTIDE SEQUENCE [LARGE SCALE GENOMIC DNA]</scope>
    <source>
        <strain evidence="1">Bat1K_MPI-CBG_1</strain>
    </source>
</reference>
<gene>
    <name evidence="1" type="ORF">HJG60_011696</name>
</gene>
<organism evidence="1 2">
    <name type="scientific">Phyllostomus discolor</name>
    <name type="common">pale spear-nosed bat</name>
    <dbReference type="NCBI Taxonomy" id="89673"/>
    <lineage>
        <taxon>Eukaryota</taxon>
        <taxon>Metazoa</taxon>
        <taxon>Chordata</taxon>
        <taxon>Craniata</taxon>
        <taxon>Vertebrata</taxon>
        <taxon>Euteleostomi</taxon>
        <taxon>Mammalia</taxon>
        <taxon>Eutheria</taxon>
        <taxon>Laurasiatheria</taxon>
        <taxon>Chiroptera</taxon>
        <taxon>Yangochiroptera</taxon>
        <taxon>Phyllostomidae</taxon>
        <taxon>Phyllostominae</taxon>
        <taxon>Phyllostomus</taxon>
    </lineage>
</organism>
<protein>
    <submittedName>
        <fullName evidence="1">Uncharacterized protein</fullName>
    </submittedName>
</protein>
<proteinExistence type="predicted"/>
<dbReference type="AlphaFoldDB" id="A0A833ZYJ2"/>
<sequence>MIFFSGCFNCHENMSSRSAQGRKAQPQKLKPGLRLGFAILLFVLPVRAAGKISREVSLKEESASSEIQFAHKLTHTGPSKETKWDFSDTLFFFYCGVHIFDKGQMHREGKEKCMFFFFFSHRDSLWKFCFHFKRN</sequence>
<evidence type="ECO:0000313" key="2">
    <source>
        <dbReference type="Proteomes" id="UP000664940"/>
    </source>
</evidence>
<comment type="caution">
    <text evidence="1">The sequence shown here is derived from an EMBL/GenBank/DDBJ whole genome shotgun (WGS) entry which is preliminary data.</text>
</comment>
<dbReference type="EMBL" id="JABVXQ010000007">
    <property type="protein sequence ID" value="KAF6099980.1"/>
    <property type="molecule type" value="Genomic_DNA"/>
</dbReference>
<evidence type="ECO:0000313" key="1">
    <source>
        <dbReference type="EMBL" id="KAF6099980.1"/>
    </source>
</evidence>
<dbReference type="Proteomes" id="UP000664940">
    <property type="component" value="Unassembled WGS sequence"/>
</dbReference>